<dbReference type="InterPro" id="IPR029016">
    <property type="entry name" value="GAF-like_dom_sf"/>
</dbReference>
<dbReference type="PANTHER" id="PTHR30136:SF35">
    <property type="entry name" value="HTH-TYPE TRANSCRIPTIONAL REGULATOR RV1719"/>
    <property type="match status" value="1"/>
</dbReference>
<comment type="caution">
    <text evidence="6">The sequence shown here is derived from an EMBL/GenBank/DDBJ whole genome shotgun (WGS) entry which is preliminary data.</text>
</comment>
<dbReference type="PROSITE" id="PS51078">
    <property type="entry name" value="ICLR_ED"/>
    <property type="match status" value="1"/>
</dbReference>
<feature type="domain" description="IclR-ED" evidence="5">
    <location>
        <begin position="64"/>
        <end position="245"/>
    </location>
</feature>
<dbReference type="Pfam" id="PF01614">
    <property type="entry name" value="IclR_C"/>
    <property type="match status" value="1"/>
</dbReference>
<keyword evidence="7" id="KW-1185">Reference proteome</keyword>
<keyword evidence="1" id="KW-0805">Transcription regulation</keyword>
<dbReference type="Proteomes" id="UP001501004">
    <property type="component" value="Unassembled WGS sequence"/>
</dbReference>
<evidence type="ECO:0000259" key="5">
    <source>
        <dbReference type="PROSITE" id="PS51078"/>
    </source>
</evidence>
<dbReference type="InterPro" id="IPR050707">
    <property type="entry name" value="HTH_MetabolicPath_Reg"/>
</dbReference>
<dbReference type="InterPro" id="IPR005471">
    <property type="entry name" value="Tscrpt_reg_IclR_N"/>
</dbReference>
<evidence type="ECO:0000256" key="3">
    <source>
        <dbReference type="ARBA" id="ARBA00023163"/>
    </source>
</evidence>
<keyword evidence="3" id="KW-0804">Transcription</keyword>
<dbReference type="InterPro" id="IPR036388">
    <property type="entry name" value="WH-like_DNA-bd_sf"/>
</dbReference>
<sequence>MVQSVLHAAGLLKLLHSAGRPLTLSDLARRVELSKPATHALMQTLQLDGLVERDDAGRYRLSWGLYELGSAVIRSTDLARMARFHIDRLAEKTGEAVLLGILHRNTVLYLDRDQVTQSFAMVASTGRRSPLHTNATGKVLLAFQKRCYIEALLHDPLAPTTTTTITDPARLSAELAHVRKAGYALCLQEQEVGLSSIAVPVFGPSEVQAGLTIAGPSSRLNRQTLPDLLVALRAAARGISRRLSTRESDGEPR</sequence>
<evidence type="ECO:0000313" key="6">
    <source>
        <dbReference type="EMBL" id="GAA3728374.1"/>
    </source>
</evidence>
<dbReference type="SMART" id="SM00346">
    <property type="entry name" value="HTH_ICLR"/>
    <property type="match status" value="1"/>
</dbReference>
<organism evidence="6 7">
    <name type="scientific">Leifsonella bigeumensis</name>
    <dbReference type="NCBI Taxonomy" id="433643"/>
    <lineage>
        <taxon>Bacteria</taxon>
        <taxon>Bacillati</taxon>
        <taxon>Actinomycetota</taxon>
        <taxon>Actinomycetes</taxon>
        <taxon>Micrococcales</taxon>
        <taxon>Microbacteriaceae</taxon>
        <taxon>Leifsonella</taxon>
    </lineage>
</organism>
<reference evidence="7" key="1">
    <citation type="journal article" date="2019" name="Int. J. Syst. Evol. Microbiol.">
        <title>The Global Catalogue of Microorganisms (GCM) 10K type strain sequencing project: providing services to taxonomists for standard genome sequencing and annotation.</title>
        <authorList>
            <consortium name="The Broad Institute Genomics Platform"/>
            <consortium name="The Broad Institute Genome Sequencing Center for Infectious Disease"/>
            <person name="Wu L."/>
            <person name="Ma J."/>
        </authorList>
    </citation>
    <scope>NUCLEOTIDE SEQUENCE [LARGE SCALE GENOMIC DNA]</scope>
    <source>
        <strain evidence="7">JCM 16949</strain>
    </source>
</reference>
<protein>
    <submittedName>
        <fullName evidence="6">DNA-binding transcriptional regulator KdgR</fullName>
    </submittedName>
</protein>
<keyword evidence="2 6" id="KW-0238">DNA-binding</keyword>
<dbReference type="InterPro" id="IPR014757">
    <property type="entry name" value="Tscrpt_reg_IclR_C"/>
</dbReference>
<dbReference type="InterPro" id="IPR036390">
    <property type="entry name" value="WH_DNA-bd_sf"/>
</dbReference>
<dbReference type="SUPFAM" id="SSF46785">
    <property type="entry name" value="Winged helix' DNA-binding domain"/>
    <property type="match status" value="1"/>
</dbReference>
<dbReference type="Gene3D" id="1.10.10.10">
    <property type="entry name" value="Winged helix-like DNA-binding domain superfamily/Winged helix DNA-binding domain"/>
    <property type="match status" value="1"/>
</dbReference>
<dbReference type="EMBL" id="BAABAE010000001">
    <property type="protein sequence ID" value="GAA3728374.1"/>
    <property type="molecule type" value="Genomic_DNA"/>
</dbReference>
<evidence type="ECO:0000256" key="2">
    <source>
        <dbReference type="ARBA" id="ARBA00023125"/>
    </source>
</evidence>
<proteinExistence type="predicted"/>
<dbReference type="SUPFAM" id="SSF55781">
    <property type="entry name" value="GAF domain-like"/>
    <property type="match status" value="1"/>
</dbReference>
<name>A0ABP7EZC3_9MICO</name>
<accession>A0ABP7EZC3</accession>
<evidence type="ECO:0000256" key="1">
    <source>
        <dbReference type="ARBA" id="ARBA00023015"/>
    </source>
</evidence>
<evidence type="ECO:0000313" key="7">
    <source>
        <dbReference type="Proteomes" id="UP001501004"/>
    </source>
</evidence>
<dbReference type="Pfam" id="PF09339">
    <property type="entry name" value="HTH_IclR"/>
    <property type="match status" value="1"/>
</dbReference>
<gene>
    <name evidence="6" type="primary">kdgR_1</name>
    <name evidence="6" type="ORF">GCM10022239_01430</name>
</gene>
<feature type="domain" description="HTH iclR-type" evidence="4">
    <location>
        <begin position="2"/>
        <end position="63"/>
    </location>
</feature>
<evidence type="ECO:0000259" key="4">
    <source>
        <dbReference type="PROSITE" id="PS51077"/>
    </source>
</evidence>
<dbReference type="PANTHER" id="PTHR30136">
    <property type="entry name" value="HELIX-TURN-HELIX TRANSCRIPTIONAL REGULATOR, ICLR FAMILY"/>
    <property type="match status" value="1"/>
</dbReference>
<dbReference type="Gene3D" id="3.30.450.40">
    <property type="match status" value="1"/>
</dbReference>
<dbReference type="GO" id="GO:0003677">
    <property type="term" value="F:DNA binding"/>
    <property type="evidence" value="ECO:0007669"/>
    <property type="project" value="UniProtKB-KW"/>
</dbReference>
<dbReference type="PROSITE" id="PS51077">
    <property type="entry name" value="HTH_ICLR"/>
    <property type="match status" value="1"/>
</dbReference>